<protein>
    <submittedName>
        <fullName evidence="1">Uncharacterized protein</fullName>
    </submittedName>
</protein>
<sequence length="495" mass="57438">MHKKIINILKNAIENYTIELLIISIVLIILINTLFINPIIGKCDNGDFGRLMIYGDIDNLSDNYKKIYDYFLHINYSISPLGLPLIFYKDWVSCSLVLKISSIIFFIINGFESNLFDIRYIAFVYSCIFLIGIFFIVNCKKFNKFSRILLGVYIILFFTSTCYIEYFNSFFGEAGTFAFLILTLGTYLNLISKSEVKKRHFIYFFIASACFLTAKSQNIPMLLFMLIIYTVLFISYKNIKIRKTIFISSIIVIFMCCISYFSLTKFINENNIYQSVFSGVLRGSNNPKRDLKELGIEARFKVFKGHSFYKKTDGLNPTSKDMLTNFYPHISNFKILFFYLNHPTRMWQKIVDAANSAYEVMDVPGACNFVKGEYAPNKKFNAFRSILIEKFPAIHRNIYIFIAFSLMYFAICLLYLVKGRDIFVRLLNLMLIFILVLGSSQFILPVIGAGHGDFEKHLFLLNLSYDIMFGVGFVWVINMISKVVKIVLKLVVDRY</sequence>
<reference evidence="1 2" key="1">
    <citation type="submission" date="2022-04" db="EMBL/GenBank/DDBJ databases">
        <title>Genome sequence of C. roseum typestrain.</title>
        <authorList>
            <person name="Poehlein A."/>
            <person name="Schoch T."/>
            <person name="Duerre P."/>
            <person name="Daniel R."/>
        </authorList>
    </citation>
    <scope>NUCLEOTIDE SEQUENCE [LARGE SCALE GENOMIC DNA]</scope>
    <source>
        <strain evidence="1 2">DSM 7320</strain>
    </source>
</reference>
<dbReference type="RefSeq" id="WP_077833342.1">
    <property type="nucleotide sequence ID" value="NZ_CP096983.1"/>
</dbReference>
<keyword evidence="2" id="KW-1185">Reference proteome</keyword>
<organism evidence="1 2">
    <name type="scientific">Clostridium felsineum</name>
    <dbReference type="NCBI Taxonomy" id="36839"/>
    <lineage>
        <taxon>Bacteria</taxon>
        <taxon>Bacillati</taxon>
        <taxon>Bacillota</taxon>
        <taxon>Clostridia</taxon>
        <taxon>Eubacteriales</taxon>
        <taxon>Clostridiaceae</taxon>
        <taxon>Clostridium</taxon>
    </lineage>
</organism>
<evidence type="ECO:0000313" key="2">
    <source>
        <dbReference type="Proteomes" id="UP000190951"/>
    </source>
</evidence>
<dbReference type="KEGG" id="crw:CROST_023790"/>
<gene>
    <name evidence="1" type="ORF">CROST_023790</name>
</gene>
<dbReference type="Proteomes" id="UP000190951">
    <property type="component" value="Chromosome"/>
</dbReference>
<accession>A0A1S8L5E6</accession>
<dbReference type="EMBL" id="CP096983">
    <property type="protein sequence ID" value="URZ11662.1"/>
    <property type="molecule type" value="Genomic_DNA"/>
</dbReference>
<name>A0A1S8L5E6_9CLOT</name>
<dbReference type="STRING" id="84029.CROST_22820"/>
<proteinExistence type="predicted"/>
<dbReference type="AlphaFoldDB" id="A0A1S8L5E6"/>
<evidence type="ECO:0000313" key="1">
    <source>
        <dbReference type="EMBL" id="URZ11662.1"/>
    </source>
</evidence>